<accession>A0ACC5T2K1</accession>
<reference evidence="1" key="1">
    <citation type="submission" date="2021-03" db="EMBL/GenBank/DDBJ databases">
        <title>Genomic Encyclopedia of Type Strains, Phase IV (KMG-IV): sequencing the most valuable type-strain genomes for metagenomic binning, comparative biology and taxonomic classification.</title>
        <authorList>
            <person name="Goeker M."/>
        </authorList>
    </citation>
    <scope>NUCLEOTIDE SEQUENCE</scope>
    <source>
        <strain evidence="1">DSM 18131</strain>
    </source>
</reference>
<evidence type="ECO:0000313" key="1">
    <source>
        <dbReference type="EMBL" id="MBP1874874.1"/>
    </source>
</evidence>
<keyword evidence="2" id="KW-1185">Reference proteome</keyword>
<name>A0ACC5T2K1_ENSAD</name>
<keyword evidence="1" id="KW-0418">Kinase</keyword>
<dbReference type="EMBL" id="JAGGJR010000008">
    <property type="protein sequence ID" value="MBP1874874.1"/>
    <property type="molecule type" value="Genomic_DNA"/>
</dbReference>
<keyword evidence="1" id="KW-0808">Transferase</keyword>
<sequence>MGLRFRCRLVVATLVFLVFASTSAAAVSTQRILIVYENDSTLFAAVEVAAGLRAQLASGEPGHIEIYSEYLDIVRFPSADRLKHLSEDLEAKYRDVPLDVVIAVGPGALRFLMDRRDRLANGVPIVFGAVRDTSVIEPLPANVKGVLSRFDVGKTLQLARQLQPQAKKAVIVSGSSGFDRNWEATARAALGDHHAGFDVSYVSGLSLDGFKQTAAALPADAVMLILSIFEDSEGEKFVPREAVAAIAKVSGVPVYTVYSSYFGSNVLAGHVGTFDMIGRQMADLALQVLDGDAASAQTTFAREANLVDWREIQRWGIDRAMIPEGTQILNYEPTAWERYRLQILIALTVIAAQTMTIGALLVQDRRRRRLEEALSTERLELAHLSRRSQLGELSGALAHELAQPLTSILANAEAGQRLAMADAFDRTEVKEIFDDIIADDKRAASVIAQLRSMMLKGDASLEVLDLNEAVRTTVTLASAELMARRTEVTVIESPGEERVKANLVQLQQVILNLLLNAADAMETMPSKQRKVEISVRRREDGTRELAVSDRGPGVPPEMRNEVFKPFVSTKKTGLGLGLAICRSIIEAQGGKLFFDDSVERGARAVIALPAA</sequence>
<comment type="caution">
    <text evidence="1">The sequence shown here is derived from an EMBL/GenBank/DDBJ whole genome shotgun (WGS) entry which is preliminary data.</text>
</comment>
<proteinExistence type="predicted"/>
<evidence type="ECO:0000313" key="2">
    <source>
        <dbReference type="Proteomes" id="UP000823773"/>
    </source>
</evidence>
<organism evidence="1 2">
    <name type="scientific">Ensifer adhaerens</name>
    <name type="common">Sinorhizobium morelense</name>
    <dbReference type="NCBI Taxonomy" id="106592"/>
    <lineage>
        <taxon>Bacteria</taxon>
        <taxon>Pseudomonadati</taxon>
        <taxon>Pseudomonadota</taxon>
        <taxon>Alphaproteobacteria</taxon>
        <taxon>Hyphomicrobiales</taxon>
        <taxon>Rhizobiaceae</taxon>
        <taxon>Sinorhizobium/Ensifer group</taxon>
        <taxon>Ensifer</taxon>
    </lineage>
</organism>
<dbReference type="Proteomes" id="UP000823773">
    <property type="component" value="Unassembled WGS sequence"/>
</dbReference>
<protein>
    <submittedName>
        <fullName evidence="1">Signal transduction histidine kinase</fullName>
    </submittedName>
</protein>
<gene>
    <name evidence="1" type="ORF">J2Z19_004607</name>
</gene>